<dbReference type="EMBL" id="BMZG01000002">
    <property type="protein sequence ID" value="GHA66219.1"/>
    <property type="molecule type" value="Genomic_DNA"/>
</dbReference>
<protein>
    <recommendedName>
        <fullName evidence="4">DUF2213 domain-containing protein</fullName>
    </recommendedName>
</protein>
<evidence type="ECO:0000313" key="2">
    <source>
        <dbReference type="EMBL" id="GHA66219.1"/>
    </source>
</evidence>
<reference evidence="2" key="2">
    <citation type="submission" date="2020-09" db="EMBL/GenBank/DDBJ databases">
        <authorList>
            <person name="Sun Q."/>
            <person name="Kim S."/>
        </authorList>
    </citation>
    <scope>NUCLEOTIDE SEQUENCE</scope>
    <source>
        <strain evidence="2">KCTC 32501</strain>
    </source>
</reference>
<dbReference type="AlphaFoldDB" id="A0A8J3CJR0"/>
<keyword evidence="1" id="KW-0175">Coiled coil</keyword>
<keyword evidence="3" id="KW-1185">Reference proteome</keyword>
<dbReference type="Proteomes" id="UP000614287">
    <property type="component" value="Unassembled WGS sequence"/>
</dbReference>
<proteinExistence type="predicted"/>
<comment type="caution">
    <text evidence="2">The sequence shown here is derived from an EMBL/GenBank/DDBJ whole genome shotgun (WGS) entry which is preliminary data.</text>
</comment>
<evidence type="ECO:0000313" key="3">
    <source>
        <dbReference type="Proteomes" id="UP000614287"/>
    </source>
</evidence>
<reference evidence="2" key="1">
    <citation type="journal article" date="2014" name="Int. J. Syst. Evol. Microbiol.">
        <title>Complete genome sequence of Corynebacterium casei LMG S-19264T (=DSM 44701T), isolated from a smear-ripened cheese.</title>
        <authorList>
            <consortium name="US DOE Joint Genome Institute (JGI-PGF)"/>
            <person name="Walter F."/>
            <person name="Albersmeier A."/>
            <person name="Kalinowski J."/>
            <person name="Ruckert C."/>
        </authorList>
    </citation>
    <scope>NUCLEOTIDE SEQUENCE</scope>
    <source>
        <strain evidence="2">KCTC 32501</strain>
    </source>
</reference>
<feature type="coiled-coil region" evidence="1">
    <location>
        <begin position="195"/>
        <end position="256"/>
    </location>
</feature>
<accession>A0A8J3CJR0</accession>
<evidence type="ECO:0000256" key="1">
    <source>
        <dbReference type="SAM" id="Coils"/>
    </source>
</evidence>
<dbReference type="Pfam" id="PF09979">
    <property type="entry name" value="DUF2213"/>
    <property type="match status" value="1"/>
</dbReference>
<organism evidence="2 3">
    <name type="scientific">Formosimonas limnophila</name>
    <dbReference type="NCBI Taxonomy" id="1384487"/>
    <lineage>
        <taxon>Bacteria</taxon>
        <taxon>Pseudomonadati</taxon>
        <taxon>Pseudomonadota</taxon>
        <taxon>Betaproteobacteria</taxon>
        <taxon>Burkholderiales</taxon>
        <taxon>Burkholderiaceae</taxon>
        <taxon>Formosimonas</taxon>
    </lineage>
</organism>
<dbReference type="RefSeq" id="WP_268244677.1">
    <property type="nucleotide sequence ID" value="NZ_BMZG01000002.1"/>
</dbReference>
<evidence type="ECO:0008006" key="4">
    <source>
        <dbReference type="Google" id="ProtNLM"/>
    </source>
</evidence>
<sequence length="342" mass="37733">MNKKLVSKISLGNKKQDARYKGQEKLDLNNIERTSDGAVILNGYPFRSGIYEYYDWEVGDGFSDRIMNGFISDEEAKRLADLMVGLPLTFDHVFIDTLSHREEHGIGSVISNGEYQDDGRVKCKVLITNGDAIAKFSTQEFNQLSIGFTADIDKENAPDGADFLIKNIRLNHVALVEFGRAGAGGSLANSKVVIKEDVNMDIKELQATVAQLTLENTELKNSKTELEKLRAENDMLKKAQKSEDEIRKEAEKLANSWSDLSEKIVEMTGEKSSVPLTNSTAAMKAALQKIGHSMPDDATDVYVQAAFDFALQNGKKHAKPIDAQLSVGGSFEENVEKTFGGQ</sequence>
<name>A0A8J3CJR0_9BURK</name>
<gene>
    <name evidence="2" type="ORF">GCM10009007_03350</name>
</gene>
<dbReference type="InterPro" id="IPR016913">
    <property type="entry name" value="UCP029215"/>
</dbReference>